<dbReference type="Proteomes" id="UP000054018">
    <property type="component" value="Unassembled WGS sequence"/>
</dbReference>
<protein>
    <recommendedName>
        <fullName evidence="9">Selenoprotein O</fullName>
    </recommendedName>
</protein>
<evidence type="ECO:0000256" key="4">
    <source>
        <dbReference type="ARBA" id="ARBA00022695"/>
    </source>
</evidence>
<dbReference type="PANTHER" id="PTHR32057">
    <property type="entry name" value="PROTEIN ADENYLYLTRANSFERASE SELO, MITOCHONDRIAL"/>
    <property type="match status" value="1"/>
</dbReference>
<dbReference type="STRING" id="765257.A0A0C9Y5G6"/>
<proteinExistence type="inferred from homology"/>
<keyword evidence="7" id="KW-0067">ATP-binding</keyword>
<dbReference type="GO" id="GO:0070733">
    <property type="term" value="F:AMPylase activity"/>
    <property type="evidence" value="ECO:0007669"/>
    <property type="project" value="TreeGrafter"/>
</dbReference>
<organism evidence="10 11">
    <name type="scientific">Pisolithus microcarpus 441</name>
    <dbReference type="NCBI Taxonomy" id="765257"/>
    <lineage>
        <taxon>Eukaryota</taxon>
        <taxon>Fungi</taxon>
        <taxon>Dikarya</taxon>
        <taxon>Basidiomycota</taxon>
        <taxon>Agaricomycotina</taxon>
        <taxon>Agaricomycetes</taxon>
        <taxon>Agaricomycetidae</taxon>
        <taxon>Boletales</taxon>
        <taxon>Sclerodermatineae</taxon>
        <taxon>Pisolithaceae</taxon>
        <taxon>Pisolithus</taxon>
    </lineage>
</organism>
<accession>A0A0C9Y5G6</accession>
<evidence type="ECO:0000313" key="10">
    <source>
        <dbReference type="EMBL" id="KIK12241.1"/>
    </source>
</evidence>
<dbReference type="PANTHER" id="PTHR32057:SF14">
    <property type="entry name" value="PROTEIN ADENYLYLTRANSFERASE SELO, MITOCHONDRIAL"/>
    <property type="match status" value="1"/>
</dbReference>
<dbReference type="AlphaFoldDB" id="A0A0C9Y5G6"/>
<dbReference type="GO" id="GO:0046872">
    <property type="term" value="F:metal ion binding"/>
    <property type="evidence" value="ECO:0007669"/>
    <property type="project" value="UniProtKB-KW"/>
</dbReference>
<keyword evidence="4" id="KW-0548">Nucleotidyltransferase</keyword>
<dbReference type="OrthoDB" id="10254721at2759"/>
<dbReference type="EMBL" id="KN834102">
    <property type="protein sequence ID" value="KIK12241.1"/>
    <property type="molecule type" value="Genomic_DNA"/>
</dbReference>
<keyword evidence="6" id="KW-0547">Nucleotide-binding</keyword>
<evidence type="ECO:0000256" key="8">
    <source>
        <dbReference type="ARBA" id="ARBA00022842"/>
    </source>
</evidence>
<evidence type="ECO:0000256" key="9">
    <source>
        <dbReference type="ARBA" id="ARBA00031547"/>
    </source>
</evidence>
<dbReference type="Pfam" id="PF02696">
    <property type="entry name" value="SelO"/>
    <property type="match status" value="1"/>
</dbReference>
<comment type="cofactor">
    <cofactor evidence="1">
        <name>Mg(2+)</name>
        <dbReference type="ChEBI" id="CHEBI:18420"/>
    </cofactor>
</comment>
<dbReference type="GO" id="GO:0005524">
    <property type="term" value="F:ATP binding"/>
    <property type="evidence" value="ECO:0007669"/>
    <property type="project" value="UniProtKB-KW"/>
</dbReference>
<keyword evidence="3" id="KW-0808">Transferase</keyword>
<sequence length="66" mass="7284">MTGEQFRFSSLSRPDPDTTYEFQLKGAGRTPFSRSADGLAVLRSSMPVHVLGIPTTRSPEMAVLRE</sequence>
<dbReference type="HOGENOM" id="CLU_3020004_0_0_1"/>
<gene>
    <name evidence="10" type="ORF">PISMIDRAFT_689639</name>
</gene>
<evidence type="ECO:0000256" key="6">
    <source>
        <dbReference type="ARBA" id="ARBA00022741"/>
    </source>
</evidence>
<evidence type="ECO:0000256" key="5">
    <source>
        <dbReference type="ARBA" id="ARBA00022723"/>
    </source>
</evidence>
<evidence type="ECO:0000313" key="11">
    <source>
        <dbReference type="Proteomes" id="UP000054018"/>
    </source>
</evidence>
<reference evidence="11" key="2">
    <citation type="submission" date="2015-01" db="EMBL/GenBank/DDBJ databases">
        <title>Evolutionary Origins and Diversification of the Mycorrhizal Mutualists.</title>
        <authorList>
            <consortium name="DOE Joint Genome Institute"/>
            <consortium name="Mycorrhizal Genomics Consortium"/>
            <person name="Kohler A."/>
            <person name="Kuo A."/>
            <person name="Nagy L.G."/>
            <person name="Floudas D."/>
            <person name="Copeland A."/>
            <person name="Barry K.W."/>
            <person name="Cichocki N."/>
            <person name="Veneault-Fourrey C."/>
            <person name="LaButti K."/>
            <person name="Lindquist E.A."/>
            <person name="Lipzen A."/>
            <person name="Lundell T."/>
            <person name="Morin E."/>
            <person name="Murat C."/>
            <person name="Riley R."/>
            <person name="Ohm R."/>
            <person name="Sun H."/>
            <person name="Tunlid A."/>
            <person name="Henrissat B."/>
            <person name="Grigoriev I.V."/>
            <person name="Hibbett D.S."/>
            <person name="Martin F."/>
        </authorList>
    </citation>
    <scope>NUCLEOTIDE SEQUENCE [LARGE SCALE GENOMIC DNA]</scope>
    <source>
        <strain evidence="11">441</strain>
    </source>
</reference>
<keyword evidence="5" id="KW-0479">Metal-binding</keyword>
<dbReference type="InterPro" id="IPR003846">
    <property type="entry name" value="SelO"/>
</dbReference>
<dbReference type="GO" id="GO:0005739">
    <property type="term" value="C:mitochondrion"/>
    <property type="evidence" value="ECO:0007669"/>
    <property type="project" value="TreeGrafter"/>
</dbReference>
<name>A0A0C9Y5G6_9AGAM</name>
<evidence type="ECO:0000256" key="3">
    <source>
        <dbReference type="ARBA" id="ARBA00022679"/>
    </source>
</evidence>
<reference evidence="10 11" key="1">
    <citation type="submission" date="2014-04" db="EMBL/GenBank/DDBJ databases">
        <authorList>
            <consortium name="DOE Joint Genome Institute"/>
            <person name="Kuo A."/>
            <person name="Kohler A."/>
            <person name="Costa M.D."/>
            <person name="Nagy L.G."/>
            <person name="Floudas D."/>
            <person name="Copeland A."/>
            <person name="Barry K.W."/>
            <person name="Cichocki N."/>
            <person name="Veneault-Fourrey C."/>
            <person name="LaButti K."/>
            <person name="Lindquist E.A."/>
            <person name="Lipzen A."/>
            <person name="Lundell T."/>
            <person name="Morin E."/>
            <person name="Murat C."/>
            <person name="Sun H."/>
            <person name="Tunlid A."/>
            <person name="Henrissat B."/>
            <person name="Grigoriev I.V."/>
            <person name="Hibbett D.S."/>
            <person name="Martin F."/>
            <person name="Nordberg H.P."/>
            <person name="Cantor M.N."/>
            <person name="Hua S.X."/>
        </authorList>
    </citation>
    <scope>NUCLEOTIDE SEQUENCE [LARGE SCALE GENOMIC DNA]</scope>
    <source>
        <strain evidence="10 11">441</strain>
    </source>
</reference>
<evidence type="ECO:0000256" key="2">
    <source>
        <dbReference type="ARBA" id="ARBA00009747"/>
    </source>
</evidence>
<evidence type="ECO:0000256" key="7">
    <source>
        <dbReference type="ARBA" id="ARBA00022840"/>
    </source>
</evidence>
<comment type="similarity">
    <text evidence="2">Belongs to the SELO family.</text>
</comment>
<keyword evidence="11" id="KW-1185">Reference proteome</keyword>
<evidence type="ECO:0000256" key="1">
    <source>
        <dbReference type="ARBA" id="ARBA00001946"/>
    </source>
</evidence>
<keyword evidence="8" id="KW-0460">Magnesium</keyword>